<dbReference type="InterPro" id="IPR012677">
    <property type="entry name" value="Nucleotide-bd_a/b_plait_sf"/>
</dbReference>
<proteinExistence type="predicted"/>
<protein>
    <recommendedName>
        <fullName evidence="4">HTH OST-type domain-containing protein</fullName>
    </recommendedName>
</protein>
<dbReference type="OMA" id="TMFQVSY"/>
<dbReference type="PANTHER" id="PTHR14379:SF3">
    <property type="entry name" value="MEIOSIS REGULATOR AND MRNA STABILITY FACTOR 1"/>
    <property type="match status" value="1"/>
</dbReference>
<dbReference type="InterPro" id="IPR034189">
    <property type="entry name" value="MARF1_RRM1"/>
</dbReference>
<feature type="compositionally biased region" description="Polar residues" evidence="3">
    <location>
        <begin position="1257"/>
        <end position="1270"/>
    </location>
</feature>
<dbReference type="OrthoDB" id="549353at2759"/>
<dbReference type="Gene3D" id="3.30.70.330">
    <property type="match status" value="2"/>
</dbReference>
<dbReference type="InterPro" id="IPR045602">
    <property type="entry name" value="MARF1_LOTUS"/>
</dbReference>
<evidence type="ECO:0000259" key="4">
    <source>
        <dbReference type="PROSITE" id="PS51644"/>
    </source>
</evidence>
<evidence type="ECO:0000256" key="1">
    <source>
        <dbReference type="ARBA" id="ARBA00022737"/>
    </source>
</evidence>
<feature type="region of interest" description="Disordered" evidence="3">
    <location>
        <begin position="416"/>
        <end position="480"/>
    </location>
</feature>
<feature type="region of interest" description="Disordered" evidence="3">
    <location>
        <begin position="1254"/>
        <end position="1273"/>
    </location>
</feature>
<feature type="domain" description="HTH OST-type" evidence="4">
    <location>
        <begin position="1165"/>
        <end position="1240"/>
    </location>
</feature>
<organism evidence="5 6">
    <name type="scientific">Magallana gigas</name>
    <name type="common">Pacific oyster</name>
    <name type="synonym">Crassostrea gigas</name>
    <dbReference type="NCBI Taxonomy" id="29159"/>
    <lineage>
        <taxon>Eukaryota</taxon>
        <taxon>Metazoa</taxon>
        <taxon>Spiralia</taxon>
        <taxon>Lophotrochozoa</taxon>
        <taxon>Mollusca</taxon>
        <taxon>Bivalvia</taxon>
        <taxon>Autobranchia</taxon>
        <taxon>Pteriomorphia</taxon>
        <taxon>Ostreida</taxon>
        <taxon>Ostreoidea</taxon>
        <taxon>Ostreidae</taxon>
        <taxon>Magallana</taxon>
    </lineage>
</organism>
<dbReference type="InterPro" id="IPR035979">
    <property type="entry name" value="RBD_domain_sf"/>
</dbReference>
<dbReference type="Pfam" id="PF11608">
    <property type="entry name" value="RRM_MARF1"/>
    <property type="match status" value="1"/>
</dbReference>
<feature type="domain" description="HTH OST-type" evidence="4">
    <location>
        <begin position="867"/>
        <end position="942"/>
    </location>
</feature>
<dbReference type="CDD" id="cd08824">
    <property type="entry name" value="LOTUS"/>
    <property type="match status" value="1"/>
</dbReference>
<feature type="domain" description="HTH OST-type" evidence="4">
    <location>
        <begin position="1027"/>
        <end position="1102"/>
    </location>
</feature>
<dbReference type="CDD" id="cd09981">
    <property type="entry name" value="LOTUS_5_Limkain_b1"/>
    <property type="match status" value="1"/>
</dbReference>
<dbReference type="EnsemblMetazoa" id="G1915.2">
    <property type="protein sequence ID" value="G1915.2:cds"/>
    <property type="gene ID" value="G1915"/>
</dbReference>
<dbReference type="CDD" id="cd10910">
    <property type="entry name" value="PIN_limkain_b1_N_like"/>
    <property type="match status" value="1"/>
</dbReference>
<dbReference type="Pfam" id="PF19687">
    <property type="entry name" value="MARF1_LOTUS"/>
    <property type="match status" value="1"/>
</dbReference>
<evidence type="ECO:0000256" key="2">
    <source>
        <dbReference type="ARBA" id="ARBA00022884"/>
    </source>
</evidence>
<evidence type="ECO:0000313" key="5">
    <source>
        <dbReference type="EnsemblMetazoa" id="G1915.2:cds"/>
    </source>
</evidence>
<keyword evidence="2" id="KW-0694">RNA-binding</keyword>
<feature type="domain" description="HTH OST-type" evidence="4">
    <location>
        <begin position="951"/>
        <end position="1026"/>
    </location>
</feature>
<feature type="compositionally biased region" description="Low complexity" evidence="3">
    <location>
        <begin position="466"/>
        <end position="480"/>
    </location>
</feature>
<evidence type="ECO:0000256" key="3">
    <source>
        <dbReference type="SAM" id="MobiDB-lite"/>
    </source>
</evidence>
<evidence type="ECO:0000313" key="6">
    <source>
        <dbReference type="Proteomes" id="UP000005408"/>
    </source>
</evidence>
<feature type="compositionally biased region" description="Polar residues" evidence="3">
    <location>
        <begin position="416"/>
        <end position="431"/>
    </location>
</feature>
<keyword evidence="1" id="KW-0677">Repeat</keyword>
<reference evidence="5" key="1">
    <citation type="submission" date="2022-08" db="UniProtKB">
        <authorList>
            <consortium name="EnsemblMetazoa"/>
        </authorList>
    </citation>
    <scope>IDENTIFICATION</scope>
    <source>
        <strain evidence="5">05x7-T-G4-1.051#20</strain>
    </source>
</reference>
<name>A0A8W8JLF7_MAGGI</name>
<dbReference type="Proteomes" id="UP000005408">
    <property type="component" value="Unassembled WGS sequence"/>
</dbReference>
<dbReference type="PROSITE" id="PS51644">
    <property type="entry name" value="HTH_OST"/>
    <property type="match status" value="5"/>
</dbReference>
<dbReference type="GO" id="GO:1905762">
    <property type="term" value="F:CCR4-NOT complex binding"/>
    <property type="evidence" value="ECO:0007669"/>
    <property type="project" value="TreeGrafter"/>
</dbReference>
<dbReference type="Gene3D" id="3.30.420.610">
    <property type="entry name" value="LOTUS domain-like"/>
    <property type="match status" value="5"/>
</dbReference>
<feature type="region of interest" description="Disordered" evidence="3">
    <location>
        <begin position="1486"/>
        <end position="1534"/>
    </location>
</feature>
<feature type="compositionally biased region" description="Low complexity" evidence="3">
    <location>
        <begin position="1493"/>
        <end position="1506"/>
    </location>
</feature>
<dbReference type="InterPro" id="IPR025605">
    <property type="entry name" value="OST-HTH/LOTUS_dom"/>
</dbReference>
<dbReference type="InterPro" id="IPR024768">
    <property type="entry name" value="Marf1"/>
</dbReference>
<dbReference type="PANTHER" id="PTHR14379">
    <property type="entry name" value="LIMKAIN B LKAP"/>
    <property type="match status" value="1"/>
</dbReference>
<feature type="compositionally biased region" description="Polar residues" evidence="3">
    <location>
        <begin position="255"/>
        <end position="267"/>
    </location>
</feature>
<dbReference type="InterPro" id="IPR041966">
    <property type="entry name" value="LOTUS-like"/>
</dbReference>
<sequence length="1534" mass="173003">MSNSLPPIGVFWDIENCSVPRWKSALSVVQIIRDTLFVDHREVEFMCVCDTSKESKDIIQELNAAQVNVVHITATSKNAADDKIRQSLRRFSDTHSPPATVVLVSSDVNFAADLSDLRHRKKYDVVLIHSRRVSEALKICATKSILYEELVKDLPKRQAEVVDEGGLDLEVTNLPSGVYEKKIQSRLKKLSENCGGRVVSVCKDVAVLRFKCHNDASKARTRMEGEDVYGNKIKVDFPQASQTNSNISNGTNSSKVPSPTSQSGSKNTRSKNNPKSRSDEKKTLAESGKDTKMKSESRDLVYSNDKDVASSAKIQNVVDKFSKDNKGSRHVLMLQQQLYQEEQWQSEDHTPPEPFYSHYNYYHGYQNRHNYPNHHHHQDDYNNYHGYNVSNSFYHYGSQHNRSFTSYSSYRSLYESNSQNYRRNNQHNGYQNEYMHPTYDHRNRENYGNYPSDRDYNDKSGYTFQPITSPSPCPSSTSSSSIEIDQGDWDSLTGPVELMVSNLDYNISAKEWRKILFTTFHPHVRVLNVHVKTQPDNTSLGMVKVPSIEEARFAISQFHRKKIGYKRIHVTLKNEETQRPASSTRMEAVALLSEAKGNVLPLFKFIELFDKRYHRTISVSELYKMRDTIEIREQGGAGRMVYLANSYPPTSTTPTSDPGEGDVNEILEQPACPKHCPEGSVTYAEAVNRCMLPLVRVRLKTFAADVHTLLLTHEGNMPLMSFPACYGAEFSPIPDAMDGGVPLEHLISCVPGIQIQVSSSGVKKIQWAENKPPSQIAEQSRTCTSPLLSQQLSQISREMVDLLKQSPQCRMPFSKFIPSYHHFFGRQCRVADYGYNRLKDLFEAIPHVVQVLGTGDRKMLTLSHKAQLRRFTSDLTKILKTQPGKQLTVSAIPEAFTLAFNKRFDVSEYGMADLDDLLSELPATSIVISNEGRDGIVTLPRKDQSPEEIERTKQFALEVVDLLKHNPQCRMPFNKFIPAYHHHFGRQCRVSDYGFSKLLDLFESIPHVVDIEEEGEERLIHLTEPELRKILAEQIVGLLKVQKNECVPLHHLMSAFTCHYGFNIPLHDFGVDSEEELLNKLKHVVKVEMINRCKYVMLTDRSTIPPLAKQVLQLLMDQSGGSLPLMELCSRYLSMHGTECNINHIKEELLDYVQVTGDDESGVISLTALQTFARDTRILLHKHSQINVSHFASAFKENFGIEIKPALYGYPTIESLLQAIPHIVDFGGKGQRKYVLLAEEFSGSMSPIPGIVRLSPSAESDTQSSDSGVTDTHPEVEDIMKHSSSRSSVDLLGAPVPSAIPSPDLHPIAKQLDLMKFENIADLTERMWMISEEEKKGQKTPLCRTPTSELLQLAAQCLISRPPSTEPGSKEEKKSASQELLDLIKGSGWWKINENEMDQFKKNLSEDVKGAKESSQQRAVEGFKSRQENVDGSGRTTQGYQSSTPLQELAAKQILQALHLPSKNPGGGKRLEHSCAAADEMSYDDMFRQELPLETSSTKSDSSTLSDKSESPRKSPRKPRIAAKFTVPMDIGNQ</sequence>
<feature type="region of interest" description="Disordered" evidence="3">
    <location>
        <begin position="236"/>
        <end position="302"/>
    </location>
</feature>
<dbReference type="GO" id="GO:0010468">
    <property type="term" value="P:regulation of gene expression"/>
    <property type="evidence" value="ECO:0007669"/>
    <property type="project" value="InterPro"/>
</dbReference>
<feature type="region of interest" description="Disordered" evidence="3">
    <location>
        <begin position="1407"/>
        <end position="1442"/>
    </location>
</feature>
<dbReference type="InterPro" id="IPR021139">
    <property type="entry name" value="NYN"/>
</dbReference>
<accession>A0A8W8JLF7</accession>
<dbReference type="GO" id="GO:0004540">
    <property type="term" value="F:RNA nuclease activity"/>
    <property type="evidence" value="ECO:0007669"/>
    <property type="project" value="InterPro"/>
</dbReference>
<dbReference type="Pfam" id="PF12872">
    <property type="entry name" value="OST-HTH"/>
    <property type="match status" value="5"/>
</dbReference>
<dbReference type="GO" id="GO:0005777">
    <property type="term" value="C:peroxisome"/>
    <property type="evidence" value="ECO:0007669"/>
    <property type="project" value="InterPro"/>
</dbReference>
<dbReference type="Pfam" id="PF01936">
    <property type="entry name" value="NYN"/>
    <property type="match status" value="1"/>
</dbReference>
<feature type="compositionally biased region" description="Low complexity" evidence="3">
    <location>
        <begin position="241"/>
        <end position="254"/>
    </location>
</feature>
<feature type="compositionally biased region" description="Basic and acidic residues" evidence="3">
    <location>
        <begin position="276"/>
        <end position="302"/>
    </location>
</feature>
<dbReference type="GO" id="GO:0003723">
    <property type="term" value="F:RNA binding"/>
    <property type="evidence" value="ECO:0007669"/>
    <property type="project" value="UniProtKB-KW"/>
</dbReference>
<keyword evidence="6" id="KW-1185">Reference proteome</keyword>
<dbReference type="SUPFAM" id="SSF54928">
    <property type="entry name" value="RNA-binding domain, RBD"/>
    <property type="match status" value="1"/>
</dbReference>
<feature type="domain" description="HTH OST-type" evidence="4">
    <location>
        <begin position="791"/>
        <end position="866"/>
    </location>
</feature>